<dbReference type="SUPFAM" id="SSF53756">
    <property type="entry name" value="UDP-Glycosyltransferase/glycogen phosphorylase"/>
    <property type="match status" value="1"/>
</dbReference>
<evidence type="ECO:0000313" key="3">
    <source>
        <dbReference type="EMBL" id="GAH95625.1"/>
    </source>
</evidence>
<evidence type="ECO:0000259" key="2">
    <source>
        <dbReference type="Pfam" id="PF26337"/>
    </source>
</evidence>
<comment type="caution">
    <text evidence="3">The sequence shown here is derived from an EMBL/GenBank/DDBJ whole genome shotgun (WGS) entry which is preliminary data.</text>
</comment>
<gene>
    <name evidence="3" type="ORF">S06H3_04070</name>
</gene>
<dbReference type="Pfam" id="PF13439">
    <property type="entry name" value="Glyco_transf_4"/>
    <property type="match status" value="1"/>
</dbReference>
<name>X1KPS0_9ZZZZ</name>
<feature type="non-terminal residue" evidence="3">
    <location>
        <position position="327"/>
    </location>
</feature>
<dbReference type="InterPro" id="IPR058592">
    <property type="entry name" value="Gtf3_C"/>
</dbReference>
<protein>
    <submittedName>
        <fullName evidence="3">Uncharacterized protein</fullName>
    </submittedName>
</protein>
<sequence length="327" mass="38046">MKILFLEEQPCIRALKYAVGLKRCYSDIQLYFGYCGKSLTEFYGFGDEYFDGWFKLIGRTDKSINYIIKNTIPDLIHCHNAPDTLTVSTLEFFKGQIPIIHDVHDLMSLRKTIYDDGIQREETLFEKKLTEERIALEHSDAIITVSEALFDAAYEKYNLGDKRHLIFPNLIVEEMIPIDLKEKLSNRDQQIHIVYEGHLDETGKEGHYDLHNIFREIAAQSIHLHIYPSKQNRLCQKLNEENGFIHYHTSLETKKLMQELTQYDFGWSGFNTSKNKDHVDTVLANKTIEYISAGLPVISFPHKSQKKFIQKYGVGVVIENFNNLSRN</sequence>
<accession>X1KPS0</accession>
<dbReference type="AlphaFoldDB" id="X1KPS0"/>
<reference evidence="3" key="1">
    <citation type="journal article" date="2014" name="Front. Microbiol.">
        <title>High frequency of phylogenetically diverse reductive dehalogenase-homologous genes in deep subseafloor sedimentary metagenomes.</title>
        <authorList>
            <person name="Kawai M."/>
            <person name="Futagami T."/>
            <person name="Toyoda A."/>
            <person name="Takaki Y."/>
            <person name="Nishi S."/>
            <person name="Hori S."/>
            <person name="Arai W."/>
            <person name="Tsubouchi T."/>
            <person name="Morono Y."/>
            <person name="Uchiyama I."/>
            <person name="Ito T."/>
            <person name="Fujiyama A."/>
            <person name="Inagaki F."/>
            <person name="Takami H."/>
        </authorList>
    </citation>
    <scope>NUCLEOTIDE SEQUENCE</scope>
    <source>
        <strain evidence="3">Expedition CK06-06</strain>
    </source>
</reference>
<dbReference type="Gene3D" id="3.40.50.2000">
    <property type="entry name" value="Glycogen Phosphorylase B"/>
    <property type="match status" value="2"/>
</dbReference>
<proteinExistence type="predicted"/>
<organism evidence="3">
    <name type="scientific">marine sediment metagenome</name>
    <dbReference type="NCBI Taxonomy" id="412755"/>
    <lineage>
        <taxon>unclassified sequences</taxon>
        <taxon>metagenomes</taxon>
        <taxon>ecological metagenomes</taxon>
    </lineage>
</organism>
<dbReference type="InterPro" id="IPR028098">
    <property type="entry name" value="Glyco_trans_4-like_N"/>
</dbReference>
<feature type="domain" description="Glucosyltransferase 3-like C-terminal" evidence="2">
    <location>
        <begin position="221"/>
        <end position="325"/>
    </location>
</feature>
<dbReference type="EMBL" id="BARV01001389">
    <property type="protein sequence ID" value="GAH95625.1"/>
    <property type="molecule type" value="Genomic_DNA"/>
</dbReference>
<dbReference type="Pfam" id="PF26337">
    <property type="entry name" value="Gtf3_C"/>
    <property type="match status" value="1"/>
</dbReference>
<evidence type="ECO:0000259" key="1">
    <source>
        <dbReference type="Pfam" id="PF13439"/>
    </source>
</evidence>
<feature type="domain" description="Glycosyltransferase subfamily 4-like N-terminal" evidence="1">
    <location>
        <begin position="63"/>
        <end position="169"/>
    </location>
</feature>